<sequence length="205" mass="23516">MMHDFQILRRTIQNDYREAFERWVFTGFILSSFLTKVFRFTISEFFFLDLAITGTRPTEEVIDHLIETGNTEQIFQKAIQEMGRGREFMDMAVLVETRGEILDNVESQEMADRPLRNNRNPNYANNNNNEDANPPLRVSLSQEDLIVITTIVATTLQGLATLSVNQNANSPPEAQPHGIKYHYESVRKNKGSTFDSNPNLEVSQN</sequence>
<dbReference type="Proteomes" id="UP000734854">
    <property type="component" value="Unassembled WGS sequence"/>
</dbReference>
<evidence type="ECO:0000256" key="2">
    <source>
        <dbReference type="SAM" id="MobiDB-lite"/>
    </source>
</evidence>
<accession>A0A8J5FD36</accession>
<dbReference type="AlphaFoldDB" id="A0A8J5FD36"/>
<dbReference type="SUPFAM" id="SSF47661">
    <property type="entry name" value="t-snare proteins"/>
    <property type="match status" value="1"/>
</dbReference>
<evidence type="ECO:0000256" key="1">
    <source>
        <dbReference type="ARBA" id="ARBA00022927"/>
    </source>
</evidence>
<organism evidence="3 4">
    <name type="scientific">Zingiber officinale</name>
    <name type="common">Ginger</name>
    <name type="synonym">Amomum zingiber</name>
    <dbReference type="NCBI Taxonomy" id="94328"/>
    <lineage>
        <taxon>Eukaryota</taxon>
        <taxon>Viridiplantae</taxon>
        <taxon>Streptophyta</taxon>
        <taxon>Embryophyta</taxon>
        <taxon>Tracheophyta</taxon>
        <taxon>Spermatophyta</taxon>
        <taxon>Magnoliopsida</taxon>
        <taxon>Liliopsida</taxon>
        <taxon>Zingiberales</taxon>
        <taxon>Zingiberaceae</taxon>
        <taxon>Zingiber</taxon>
    </lineage>
</organism>
<evidence type="ECO:0000313" key="3">
    <source>
        <dbReference type="EMBL" id="KAG6484872.1"/>
    </source>
</evidence>
<dbReference type="EMBL" id="JACMSC010000015">
    <property type="protein sequence ID" value="KAG6484872.1"/>
    <property type="molecule type" value="Genomic_DNA"/>
</dbReference>
<evidence type="ECO:0000313" key="4">
    <source>
        <dbReference type="Proteomes" id="UP000734854"/>
    </source>
</evidence>
<keyword evidence="1" id="KW-0813">Transport</keyword>
<keyword evidence="1" id="KW-0653">Protein transport</keyword>
<reference evidence="3 4" key="1">
    <citation type="submission" date="2020-08" db="EMBL/GenBank/DDBJ databases">
        <title>Plant Genome Project.</title>
        <authorList>
            <person name="Zhang R.-G."/>
        </authorList>
    </citation>
    <scope>NUCLEOTIDE SEQUENCE [LARGE SCALE GENOMIC DNA]</scope>
    <source>
        <tissue evidence="3">Rhizome</tissue>
    </source>
</reference>
<feature type="region of interest" description="Disordered" evidence="2">
    <location>
        <begin position="105"/>
        <end position="136"/>
    </location>
</feature>
<feature type="compositionally biased region" description="Low complexity" evidence="2">
    <location>
        <begin position="117"/>
        <end position="136"/>
    </location>
</feature>
<keyword evidence="4" id="KW-1185">Reference proteome</keyword>
<proteinExistence type="predicted"/>
<name>A0A8J5FD36_ZINOF</name>
<dbReference type="GO" id="GO:0015031">
    <property type="term" value="P:protein transport"/>
    <property type="evidence" value="ECO:0007669"/>
    <property type="project" value="UniProtKB-KW"/>
</dbReference>
<dbReference type="GO" id="GO:0016020">
    <property type="term" value="C:membrane"/>
    <property type="evidence" value="ECO:0007669"/>
    <property type="project" value="InterPro"/>
</dbReference>
<dbReference type="InterPro" id="IPR010989">
    <property type="entry name" value="SNARE"/>
</dbReference>
<protein>
    <submittedName>
        <fullName evidence="3">Uncharacterized protein</fullName>
    </submittedName>
</protein>
<dbReference type="GO" id="GO:0016192">
    <property type="term" value="P:vesicle-mediated transport"/>
    <property type="evidence" value="ECO:0007669"/>
    <property type="project" value="InterPro"/>
</dbReference>
<gene>
    <name evidence="3" type="ORF">ZIOFF_053397</name>
</gene>
<dbReference type="Gene3D" id="1.20.58.70">
    <property type="match status" value="1"/>
</dbReference>
<comment type="caution">
    <text evidence="3">The sequence shown here is derived from an EMBL/GenBank/DDBJ whole genome shotgun (WGS) entry which is preliminary data.</text>
</comment>